<dbReference type="InterPro" id="IPR029062">
    <property type="entry name" value="Class_I_gatase-like"/>
</dbReference>
<dbReference type="PANTHER" id="PTHR40469">
    <property type="entry name" value="SECRETED GLYCOSYL HYDROLASE"/>
    <property type="match status" value="1"/>
</dbReference>
<name>A0A1I0Q779_9BACT</name>
<dbReference type="Pfam" id="PF06283">
    <property type="entry name" value="ThuA"/>
    <property type="match status" value="1"/>
</dbReference>
<dbReference type="AlphaFoldDB" id="A0A1I0Q779"/>
<proteinExistence type="predicted"/>
<dbReference type="SUPFAM" id="SSF52317">
    <property type="entry name" value="Class I glutamine amidotransferase-like"/>
    <property type="match status" value="1"/>
</dbReference>
<evidence type="ECO:0000313" key="3">
    <source>
        <dbReference type="Proteomes" id="UP000199437"/>
    </source>
</evidence>
<dbReference type="PROSITE" id="PS51257">
    <property type="entry name" value="PROKAR_LIPOPROTEIN"/>
    <property type="match status" value="1"/>
</dbReference>
<keyword evidence="3" id="KW-1185">Reference proteome</keyword>
<dbReference type="PANTHER" id="PTHR40469:SF2">
    <property type="entry name" value="GALACTOSE-BINDING DOMAIN-LIKE SUPERFAMILY PROTEIN"/>
    <property type="match status" value="1"/>
</dbReference>
<dbReference type="InterPro" id="IPR029010">
    <property type="entry name" value="ThuA-like"/>
</dbReference>
<feature type="domain" description="ThuA-like" evidence="1">
    <location>
        <begin position="23"/>
        <end position="242"/>
    </location>
</feature>
<dbReference type="Proteomes" id="UP000199437">
    <property type="component" value="Unassembled WGS sequence"/>
</dbReference>
<dbReference type="RefSeq" id="WP_090258489.1">
    <property type="nucleotide sequence ID" value="NZ_FOIR01000002.1"/>
</dbReference>
<gene>
    <name evidence="2" type="ORF">SAMN05216290_2050</name>
</gene>
<protein>
    <submittedName>
        <fullName evidence="2">Trehalose utilisation</fullName>
    </submittedName>
</protein>
<dbReference type="GeneID" id="99986764"/>
<organism evidence="2 3">
    <name type="scientific">Roseivirga pacifica</name>
    <dbReference type="NCBI Taxonomy" id="1267423"/>
    <lineage>
        <taxon>Bacteria</taxon>
        <taxon>Pseudomonadati</taxon>
        <taxon>Bacteroidota</taxon>
        <taxon>Cytophagia</taxon>
        <taxon>Cytophagales</taxon>
        <taxon>Roseivirgaceae</taxon>
        <taxon>Roseivirga</taxon>
    </lineage>
</organism>
<dbReference type="EMBL" id="FOIR01000002">
    <property type="protein sequence ID" value="SEW22435.1"/>
    <property type="molecule type" value="Genomic_DNA"/>
</dbReference>
<evidence type="ECO:0000259" key="1">
    <source>
        <dbReference type="Pfam" id="PF06283"/>
    </source>
</evidence>
<reference evidence="3" key="1">
    <citation type="submission" date="2016-10" db="EMBL/GenBank/DDBJ databases">
        <authorList>
            <person name="Varghese N."/>
            <person name="Submissions S."/>
        </authorList>
    </citation>
    <scope>NUCLEOTIDE SEQUENCE [LARGE SCALE GENOMIC DNA]</scope>
    <source>
        <strain evidence="3">CGMCC 1.12402</strain>
    </source>
</reference>
<accession>A0A1I0Q779</accession>
<sequence length="246" mass="28332">MKYLSLLLIAFSLSCQTQQQKHILIYTKNGEGFVHDNIEASVNALKKLATENNYTTEATADPTFFTPKNLAKFDCIIFSNTNNEAFDNQAQRDAFQKYVQSGGGFVGIHSASGSERDWPWFWAMVGGKFVRHPALQPFEMKVFDQQNPATNFLGETWQWEDEVYYLDNLNPDIHVLLAADLRTVEDDSKDEFHRNRFGNYTPLAWVHQFDGGRQFFTALGHKPEYYSDQVFLKHLLGGIQWVLQED</sequence>
<dbReference type="Gene3D" id="3.40.50.880">
    <property type="match status" value="1"/>
</dbReference>
<dbReference type="STRING" id="1267423.SAMN05216290_2050"/>
<dbReference type="OrthoDB" id="9816308at2"/>
<evidence type="ECO:0000313" key="2">
    <source>
        <dbReference type="EMBL" id="SEW22435.1"/>
    </source>
</evidence>